<dbReference type="AlphaFoldDB" id="A0AAU9Q8R0"/>
<dbReference type="RefSeq" id="WP_186176325.1">
    <property type="nucleotide sequence ID" value="NZ_CAKMTQ010000033.1"/>
</dbReference>
<reference evidence="2" key="1">
    <citation type="submission" date="2022-01" db="EMBL/GenBank/DDBJ databases">
        <authorList>
            <person name="Lagorce A."/>
        </authorList>
    </citation>
    <scope>NUCLEOTIDE SEQUENCE</scope>
    <source>
        <strain evidence="2">Th15_F1_D04</strain>
    </source>
</reference>
<feature type="transmembrane region" description="Helical" evidence="1">
    <location>
        <begin position="5"/>
        <end position="25"/>
    </location>
</feature>
<gene>
    <name evidence="2" type="ORF">THF1D04_390015</name>
</gene>
<evidence type="ECO:0000256" key="1">
    <source>
        <dbReference type="SAM" id="Phobius"/>
    </source>
</evidence>
<sequence>MFRSLIKYVGVALGPVLLAWALGYFKLPETTAYLDYSTSSSRLLQIDSSLRKNVSVSVGDEEVSELFLYSLHFINDSGKNFPKTKVSFQVHPSDSSQLISTSLKGPENYSQSLISEVATSNQNRIAYTLEMINIAGDQNPDYFTANFLFAGQLPESILPTTHSVGTEFRPYTDSKNQWLVGFGFLVFISLYIYFLFWMNKRFDAKFDAKVLKFKESLSIWFSEELLLDDETSSQYADLVEKKRKETFNPSGWLKRKLKEILNE</sequence>
<organism evidence="2 3">
    <name type="scientific">Vibrio owensii</name>
    <dbReference type="NCBI Taxonomy" id="696485"/>
    <lineage>
        <taxon>Bacteria</taxon>
        <taxon>Pseudomonadati</taxon>
        <taxon>Pseudomonadota</taxon>
        <taxon>Gammaproteobacteria</taxon>
        <taxon>Vibrionales</taxon>
        <taxon>Vibrionaceae</taxon>
        <taxon>Vibrio</taxon>
    </lineage>
</organism>
<feature type="transmembrane region" description="Helical" evidence="1">
    <location>
        <begin position="178"/>
        <end position="196"/>
    </location>
</feature>
<proteinExistence type="predicted"/>
<comment type="caution">
    <text evidence="2">The sequence shown here is derived from an EMBL/GenBank/DDBJ whole genome shotgun (WGS) entry which is preliminary data.</text>
</comment>
<keyword evidence="1" id="KW-1133">Transmembrane helix</keyword>
<keyword evidence="1" id="KW-0812">Transmembrane</keyword>
<dbReference type="Proteomes" id="UP001295420">
    <property type="component" value="Unassembled WGS sequence"/>
</dbReference>
<evidence type="ECO:0000313" key="2">
    <source>
        <dbReference type="EMBL" id="CAH1534514.1"/>
    </source>
</evidence>
<protein>
    <submittedName>
        <fullName evidence="2">Uncharacterized protein</fullName>
    </submittedName>
</protein>
<keyword evidence="1" id="KW-0472">Membrane</keyword>
<dbReference type="EMBL" id="CAKMTQ010000033">
    <property type="protein sequence ID" value="CAH1534514.1"/>
    <property type="molecule type" value="Genomic_DNA"/>
</dbReference>
<evidence type="ECO:0000313" key="3">
    <source>
        <dbReference type="Proteomes" id="UP001295420"/>
    </source>
</evidence>
<accession>A0AAU9Q8R0</accession>
<name>A0AAU9Q8R0_9VIBR</name>